<keyword evidence="2 5" id="KW-0728">SH3 domain</keyword>
<evidence type="ECO:0000256" key="5">
    <source>
        <dbReference type="PROSITE-ProRule" id="PRU00192"/>
    </source>
</evidence>
<dbReference type="FunFam" id="2.30.30.40:FF:000072">
    <property type="entry name" value="Unconventional Myosin IB"/>
    <property type="match status" value="1"/>
</dbReference>
<evidence type="ECO:0000259" key="7">
    <source>
        <dbReference type="PROSITE" id="PS50002"/>
    </source>
</evidence>
<dbReference type="InterPro" id="IPR046376">
    <property type="entry name" value="PH_Cool_Pix"/>
</dbReference>
<feature type="compositionally biased region" description="Low complexity" evidence="6">
    <location>
        <begin position="773"/>
        <end position="784"/>
    </location>
</feature>
<sequence>MSSQPMTVQAVYSFKGKNNDELCFKKGDKIVITQKEEGGWWEGTLGDKTGWFPSNYVVECKDVHTNLAMVNQQKQYRSVVLKDLIDSEKAHVTEQQGLVSNFLQPLEKSSILSVDEYRQLTGNLLEVLDTHQQLLHLLEEEESKTSEEQRVGRLFLTWAPKMKSVHQGYCSLHPKAAFILDKYKDELTTYMESCGATTPGVLVLTVGLSKPFRRLEKYSGMLQELERHLEESHPDRGDTQRSVSVYKEIATSCAAIRRQKELELQVLTGPVRGWEGQSLSTLGEIIYMGSVAVGPQHHDRYLVLFPSTLLILSVSPRLSAFIYEGKLPLTGINVIRLEDSDQYKNAFEINGHLIEKRTAVCQSKEEADRWVEILRKHMPHRSNVNSFNQKALPSQAEVVPQPPPHQLDHRGYSISPSVLTYFFDPPLPYQPSFPTQNYPPTAPYINLTRHYRRLIKENLINLRLLMKLWYSEYLNKKDLSCVKRRKHKTEIVIVTNNSHQRYSIVECDSDSDSESSSNNNYPNRLNRQNALNGKSDSDNTSSGSSSSSSSNPFGYIRYYNPQTGEEQEIEKYESFIDYGEINSGAKIIENPNVENNGNHLRPKLTHQFSENSNASSNIEVKPLGACENLLSLDCNLKINTTIPMVSSPLERQTLPPKFVGNRFCQSSLTTVEVPHWQSNSDDNLAYRSEVASRTRNKNFEGPSTHSSTLELAINPLPVELPDKLVAEILYNQDEGALSSSRDYFKSESLDSDLTEHSSNTVKHRKQLTKKSTESSTSLRSNNSKDFSEKEADFQANFLHIPRNRSGTGLSSIDVSTMKPRRRSSTHIKSEELGKLNNNLNSLRRCMSYQIVQVSDDPLPSDKSKRCDCCALACNGSSRSSDSGMAGSCTLNSPDLLPNDPAQDRISSNSSNLSNFLNNCDLNMLTFSEIEARKFERQCQCTSPFGSTPRTSCQTSTSENVGTDAVASTSTNSVDLSCLSIPHPSVSENLIHSKLSQIRQASSKNADEQNTKVDNDLVKENAFEPGIYRSGLYAHWWLKAKIPAEVIAGIHDATKTGKADVTSDNRNRNIKLDQSSRKRNKP</sequence>
<evidence type="ECO:0000313" key="11">
    <source>
        <dbReference type="RefSeq" id="XP_018329255.1"/>
    </source>
</evidence>
<feature type="domain" description="DH" evidence="9">
    <location>
        <begin position="76"/>
        <end position="256"/>
    </location>
</feature>
<dbReference type="Gene3D" id="1.20.900.10">
    <property type="entry name" value="Dbl homology (DH) domain"/>
    <property type="match status" value="1"/>
</dbReference>
<dbReference type="AlphaFoldDB" id="A0A1W4XA98"/>
<dbReference type="InterPro" id="IPR035899">
    <property type="entry name" value="DBL_dom_sf"/>
</dbReference>
<evidence type="ECO:0000259" key="8">
    <source>
        <dbReference type="PROSITE" id="PS50003"/>
    </source>
</evidence>
<dbReference type="InterPro" id="IPR000219">
    <property type="entry name" value="DH_dom"/>
</dbReference>
<organism evidence="10 11">
    <name type="scientific">Agrilus planipennis</name>
    <name type="common">Emerald ash borer</name>
    <name type="synonym">Agrilus marcopoli</name>
    <dbReference type="NCBI Taxonomy" id="224129"/>
    <lineage>
        <taxon>Eukaryota</taxon>
        <taxon>Metazoa</taxon>
        <taxon>Ecdysozoa</taxon>
        <taxon>Arthropoda</taxon>
        <taxon>Hexapoda</taxon>
        <taxon>Insecta</taxon>
        <taxon>Pterygota</taxon>
        <taxon>Neoptera</taxon>
        <taxon>Endopterygota</taxon>
        <taxon>Coleoptera</taxon>
        <taxon>Polyphaga</taxon>
        <taxon>Elateriformia</taxon>
        <taxon>Buprestoidea</taxon>
        <taxon>Buprestidae</taxon>
        <taxon>Agrilinae</taxon>
        <taxon>Agrilus</taxon>
    </lineage>
</organism>
<gene>
    <name evidence="11" type="primary">LOC108739724</name>
</gene>
<dbReference type="InterPro" id="IPR036028">
    <property type="entry name" value="SH3-like_dom_sf"/>
</dbReference>
<dbReference type="PROSITE" id="PS50002">
    <property type="entry name" value="SH3"/>
    <property type="match status" value="1"/>
</dbReference>
<evidence type="ECO:0000259" key="9">
    <source>
        <dbReference type="PROSITE" id="PS50010"/>
    </source>
</evidence>
<dbReference type="Gene3D" id="2.30.30.40">
    <property type="entry name" value="SH3 Domains"/>
    <property type="match status" value="1"/>
</dbReference>
<dbReference type="Pfam" id="PF00018">
    <property type="entry name" value="SH3_1"/>
    <property type="match status" value="1"/>
</dbReference>
<feature type="region of interest" description="Disordered" evidence="6">
    <location>
        <begin position="507"/>
        <end position="558"/>
    </location>
</feature>
<dbReference type="KEGG" id="apln:108739724"/>
<feature type="compositionally biased region" description="Low complexity" evidence="6">
    <location>
        <begin position="538"/>
        <end position="551"/>
    </location>
</feature>
<dbReference type="InterPro" id="IPR001452">
    <property type="entry name" value="SH3_domain"/>
</dbReference>
<evidence type="ECO:0000256" key="4">
    <source>
        <dbReference type="ARBA" id="ARBA00023273"/>
    </source>
</evidence>
<name>A0A1W4XA98_AGRPL</name>
<reference evidence="11" key="1">
    <citation type="submission" date="2025-08" db="UniProtKB">
        <authorList>
            <consortium name="RefSeq"/>
        </authorList>
    </citation>
    <scope>IDENTIFICATION</scope>
    <source>
        <tissue evidence="11">Entire body</tissue>
    </source>
</reference>
<dbReference type="SUPFAM" id="SSF48065">
    <property type="entry name" value="DBL homology domain (DH-domain)"/>
    <property type="match status" value="1"/>
</dbReference>
<feature type="compositionally biased region" description="Basic and acidic residues" evidence="6">
    <location>
        <begin position="1055"/>
        <end position="1075"/>
    </location>
</feature>
<dbReference type="GO" id="GO:0005737">
    <property type="term" value="C:cytoplasm"/>
    <property type="evidence" value="ECO:0007669"/>
    <property type="project" value="TreeGrafter"/>
</dbReference>
<dbReference type="GeneID" id="108739724"/>
<dbReference type="InParanoid" id="A0A1W4XA98"/>
<dbReference type="RefSeq" id="XP_018329255.1">
    <property type="nucleotide sequence ID" value="XM_018473753.1"/>
</dbReference>
<dbReference type="GO" id="GO:0005085">
    <property type="term" value="F:guanyl-nucleotide exchange factor activity"/>
    <property type="evidence" value="ECO:0007669"/>
    <property type="project" value="UniProtKB-KW"/>
</dbReference>
<feature type="domain" description="PH" evidence="8">
    <location>
        <begin position="278"/>
        <end position="379"/>
    </location>
</feature>
<dbReference type="SMART" id="SM00325">
    <property type="entry name" value="RhoGEF"/>
    <property type="match status" value="1"/>
</dbReference>
<dbReference type="SUPFAM" id="SSF50044">
    <property type="entry name" value="SH3-domain"/>
    <property type="match status" value="1"/>
</dbReference>
<evidence type="ECO:0000256" key="2">
    <source>
        <dbReference type="ARBA" id="ARBA00022443"/>
    </source>
</evidence>
<dbReference type="Pfam" id="PF00169">
    <property type="entry name" value="PH"/>
    <property type="match status" value="1"/>
</dbReference>
<dbReference type="InterPro" id="IPR001849">
    <property type="entry name" value="PH_domain"/>
</dbReference>
<dbReference type="PRINTS" id="PR00452">
    <property type="entry name" value="SH3DOMAIN"/>
</dbReference>
<dbReference type="SUPFAM" id="SSF50729">
    <property type="entry name" value="PH domain-like"/>
    <property type="match status" value="1"/>
</dbReference>
<feature type="region of interest" description="Disordered" evidence="6">
    <location>
        <begin position="808"/>
        <end position="828"/>
    </location>
</feature>
<protein>
    <submittedName>
        <fullName evidence="11">Uncharacterized protein LOC108739724 isoform X1</fullName>
    </submittedName>
</protein>
<keyword evidence="4" id="KW-0966">Cell projection</keyword>
<feature type="region of interest" description="Disordered" evidence="6">
    <location>
        <begin position="749"/>
        <end position="787"/>
    </location>
</feature>
<dbReference type="PROSITE" id="PS50003">
    <property type="entry name" value="PH_DOMAIN"/>
    <property type="match status" value="1"/>
</dbReference>
<evidence type="ECO:0000256" key="3">
    <source>
        <dbReference type="ARBA" id="ARBA00022658"/>
    </source>
</evidence>
<dbReference type="CDD" id="cd11877">
    <property type="entry name" value="SH3_PIX"/>
    <property type="match status" value="1"/>
</dbReference>
<keyword evidence="10" id="KW-1185">Reference proteome</keyword>
<dbReference type="Gene3D" id="2.30.29.30">
    <property type="entry name" value="Pleckstrin-homology domain (PH domain)/Phosphotyrosine-binding domain (PTB)"/>
    <property type="match status" value="1"/>
</dbReference>
<dbReference type="PANTHER" id="PTHR46026">
    <property type="entry name" value="RHO-TYPE GUANINE NUCLEOTIDE EXCHANGE FACTOR, ISOFORM F"/>
    <property type="match status" value="1"/>
</dbReference>
<accession>A0A1W4XA98</accession>
<feature type="compositionally biased region" description="Polar residues" evidence="6">
    <location>
        <begin position="521"/>
        <end position="534"/>
    </location>
</feature>
<dbReference type="PANTHER" id="PTHR46026:SF1">
    <property type="entry name" value="RHO-TYPE GUANINE NUCLEOTIDE EXCHANGE FACTOR, ISOFORM F"/>
    <property type="match status" value="1"/>
</dbReference>
<dbReference type="FunCoup" id="A0A1W4XA98">
    <property type="interactions" value="55"/>
</dbReference>
<dbReference type="SMART" id="SM00326">
    <property type="entry name" value="SH3"/>
    <property type="match status" value="1"/>
</dbReference>
<dbReference type="PROSITE" id="PS50010">
    <property type="entry name" value="DH_2"/>
    <property type="match status" value="1"/>
</dbReference>
<dbReference type="GO" id="GO:0030027">
    <property type="term" value="C:lamellipodium"/>
    <property type="evidence" value="ECO:0007669"/>
    <property type="project" value="UniProtKB-SubCell"/>
</dbReference>
<dbReference type="OrthoDB" id="6019202at2759"/>
<dbReference type="CDD" id="cd00160">
    <property type="entry name" value="RhoGEF"/>
    <property type="match status" value="1"/>
</dbReference>
<evidence type="ECO:0000256" key="6">
    <source>
        <dbReference type="SAM" id="MobiDB-lite"/>
    </source>
</evidence>
<proteinExistence type="predicted"/>
<dbReference type="STRING" id="224129.A0A1W4XA98"/>
<dbReference type="SMART" id="SM00233">
    <property type="entry name" value="PH"/>
    <property type="match status" value="1"/>
</dbReference>
<comment type="subcellular location">
    <subcellularLocation>
        <location evidence="1">Cell projection</location>
        <location evidence="1">Lamellipodium</location>
    </subcellularLocation>
</comment>
<dbReference type="GO" id="GO:0016192">
    <property type="term" value="P:vesicle-mediated transport"/>
    <property type="evidence" value="ECO:0007669"/>
    <property type="project" value="UniProtKB-ARBA"/>
</dbReference>
<feature type="domain" description="SH3" evidence="7">
    <location>
        <begin position="3"/>
        <end position="62"/>
    </location>
</feature>
<evidence type="ECO:0000313" key="10">
    <source>
        <dbReference type="Proteomes" id="UP000192223"/>
    </source>
</evidence>
<feature type="region of interest" description="Disordered" evidence="6">
    <location>
        <begin position="1055"/>
        <end position="1081"/>
    </location>
</feature>
<dbReference type="CDD" id="cd01225">
    <property type="entry name" value="PH_Cool_Pix"/>
    <property type="match status" value="1"/>
</dbReference>
<dbReference type="Proteomes" id="UP000192223">
    <property type="component" value="Unplaced"/>
</dbReference>
<keyword evidence="3" id="KW-0344">Guanine-nucleotide releasing factor</keyword>
<dbReference type="InterPro" id="IPR011993">
    <property type="entry name" value="PH-like_dom_sf"/>
</dbReference>
<dbReference type="Pfam" id="PF00621">
    <property type="entry name" value="RhoGEF"/>
    <property type="match status" value="1"/>
</dbReference>
<dbReference type="CTD" id="35306"/>
<evidence type="ECO:0000256" key="1">
    <source>
        <dbReference type="ARBA" id="ARBA00004510"/>
    </source>
</evidence>